<reference evidence="1" key="1">
    <citation type="submission" date="2008-12" db="EMBL/GenBank/DDBJ databases">
        <title>Medicago truncatula full length cdna cloning project.</title>
        <authorList>
            <person name="Moskal W."/>
            <person name="Chan A."/>
            <person name="Cheung F."/>
            <person name="Xiao Y."/>
            <person name="Town C.D."/>
        </authorList>
    </citation>
    <scope>NUCLEOTIDE SEQUENCE</scope>
</reference>
<evidence type="ECO:0000313" key="1">
    <source>
        <dbReference type="EMBL" id="ACJ83511.1"/>
    </source>
</evidence>
<sequence length="53" mass="6042">MLNFCALLHATNGFVDDGSYFSRILHHSILPPLKIKITKKIKLSFGTMYMDLT</sequence>
<dbReference type="EMBL" id="BT050842">
    <property type="protein sequence ID" value="ACJ83511.1"/>
    <property type="molecule type" value="mRNA"/>
</dbReference>
<proteinExistence type="evidence at transcript level"/>
<accession>B7FFS5</accession>
<name>B7FFS5_MEDTR</name>
<organism evidence="1">
    <name type="scientific">Medicago truncatula</name>
    <name type="common">Barrel medic</name>
    <name type="synonym">Medicago tribuloides</name>
    <dbReference type="NCBI Taxonomy" id="3880"/>
    <lineage>
        <taxon>Eukaryota</taxon>
        <taxon>Viridiplantae</taxon>
        <taxon>Streptophyta</taxon>
        <taxon>Embryophyta</taxon>
        <taxon>Tracheophyta</taxon>
        <taxon>Spermatophyta</taxon>
        <taxon>Magnoliopsida</taxon>
        <taxon>eudicotyledons</taxon>
        <taxon>Gunneridae</taxon>
        <taxon>Pentapetalae</taxon>
        <taxon>rosids</taxon>
        <taxon>fabids</taxon>
        <taxon>Fabales</taxon>
        <taxon>Fabaceae</taxon>
        <taxon>Papilionoideae</taxon>
        <taxon>50 kb inversion clade</taxon>
        <taxon>NPAAA clade</taxon>
        <taxon>Hologalegina</taxon>
        <taxon>IRL clade</taxon>
        <taxon>Trifolieae</taxon>
        <taxon>Medicago</taxon>
    </lineage>
</organism>
<dbReference type="AlphaFoldDB" id="B7FFS5"/>
<protein>
    <submittedName>
        <fullName evidence="1">Uncharacterized protein</fullName>
    </submittedName>
</protein>